<dbReference type="AlphaFoldDB" id="A0A183ANS0"/>
<dbReference type="OrthoDB" id="6274012at2759"/>
<evidence type="ECO:0000313" key="3">
    <source>
        <dbReference type="WBParaSite" id="ECPE_0000863101-mRNA-1"/>
    </source>
</evidence>
<dbReference type="WBParaSite" id="ECPE_0000863101-mRNA-1">
    <property type="protein sequence ID" value="ECPE_0000863101-mRNA-1"/>
    <property type="gene ID" value="ECPE_0000863101"/>
</dbReference>
<reference evidence="1 2" key="2">
    <citation type="submission" date="2018-11" db="EMBL/GenBank/DDBJ databases">
        <authorList>
            <consortium name="Pathogen Informatics"/>
        </authorList>
    </citation>
    <scope>NUCLEOTIDE SEQUENCE [LARGE SCALE GENOMIC DNA]</scope>
    <source>
        <strain evidence="1 2">Egypt</strain>
    </source>
</reference>
<evidence type="ECO:0000313" key="1">
    <source>
        <dbReference type="EMBL" id="VDP83858.1"/>
    </source>
</evidence>
<name>A0A183ANS0_9TREM</name>
<keyword evidence="2" id="KW-1185">Reference proteome</keyword>
<protein>
    <submittedName>
        <fullName evidence="1 3">Uncharacterized protein</fullName>
    </submittedName>
</protein>
<accession>A0A183ANS0</accession>
<proteinExistence type="predicted"/>
<dbReference type="Proteomes" id="UP000272942">
    <property type="component" value="Unassembled WGS sequence"/>
</dbReference>
<organism evidence="3">
    <name type="scientific">Echinostoma caproni</name>
    <dbReference type="NCBI Taxonomy" id="27848"/>
    <lineage>
        <taxon>Eukaryota</taxon>
        <taxon>Metazoa</taxon>
        <taxon>Spiralia</taxon>
        <taxon>Lophotrochozoa</taxon>
        <taxon>Platyhelminthes</taxon>
        <taxon>Trematoda</taxon>
        <taxon>Digenea</taxon>
        <taxon>Plagiorchiida</taxon>
        <taxon>Echinostomata</taxon>
        <taxon>Echinostomatoidea</taxon>
        <taxon>Echinostomatidae</taxon>
        <taxon>Echinostoma</taxon>
    </lineage>
</organism>
<reference evidence="3" key="1">
    <citation type="submission" date="2016-06" db="UniProtKB">
        <authorList>
            <consortium name="WormBaseParasite"/>
        </authorList>
    </citation>
    <scope>IDENTIFICATION</scope>
</reference>
<sequence length="290" mass="32875">MSENRSEKLNLSDENKICGGFSSPNPKILSRVQASLNESITRIRIGRAIRRRKVAAELNHVNPPENVTSKKHSGCCNGHHNGRLPCVAGNRVDLSPDGTIQVHKIEPKRGNKNVLDLFHLPPIPYSLLLTKPSRNDRRTRKRDRSPYLIREIDLNRLIPPRCLPQPCDLNPTQSLIEAETQARNYVQSRRTCCIKSYPMVPKATSTVLDNLWCETRSQLRRHFIESTVPDEPRLLGLSTLRRSTRQLASSTREVSFTEDVLPEQTIQSKREPDLVTIDLDVLDAAVHCCV</sequence>
<gene>
    <name evidence="1" type="ORF">ECPE_LOCUS8605</name>
</gene>
<evidence type="ECO:0000313" key="2">
    <source>
        <dbReference type="Proteomes" id="UP000272942"/>
    </source>
</evidence>
<dbReference type="EMBL" id="UZAN01046206">
    <property type="protein sequence ID" value="VDP83858.1"/>
    <property type="molecule type" value="Genomic_DNA"/>
</dbReference>